<evidence type="ECO:0000313" key="5">
    <source>
        <dbReference type="Proteomes" id="UP000055060"/>
    </source>
</evidence>
<reference evidence="4" key="1">
    <citation type="submission" date="2015-07" db="EMBL/GenBank/DDBJ databases">
        <title>Draft Genome Sequences of Anaerolinea thermolimosa IMO-1, Bellilinea caldifistulae GOMI-1, Leptolinea tardivitalis YMTK-2, Levilinea saccharolytica KIBI-1,Longilinea arvoryzae KOME-1, Previously Described as Members of the Anaerolineaceae (Chloroflexi).</title>
        <authorList>
            <person name="Sekiguchi Y."/>
            <person name="Ohashi A."/>
            <person name="Matsuura N."/>
            <person name="Tourlousse M.D."/>
        </authorList>
    </citation>
    <scope>NUCLEOTIDE SEQUENCE [LARGE SCALE GENOMIC DNA]</scope>
    <source>
        <strain evidence="4">KOME-1</strain>
    </source>
</reference>
<accession>A0A0S7BK82</accession>
<sequence length="123" mass="13415">MTLVLYVDDDAMSLKLLEKTSLLLGYEVLICPSPKRSIALACEKQPNVIVVDMNMHEMDGVTLIRALRNQADTRHIPVLVLSATETAVGQPSSMAAGANGYLSKPVDFDELSQAIDRVLAMQK</sequence>
<dbReference type="PANTHER" id="PTHR44591:SF3">
    <property type="entry name" value="RESPONSE REGULATORY DOMAIN-CONTAINING PROTEIN"/>
    <property type="match status" value="1"/>
</dbReference>
<proteinExistence type="predicted"/>
<dbReference type="Pfam" id="PF00072">
    <property type="entry name" value="Response_reg"/>
    <property type="match status" value="1"/>
</dbReference>
<feature type="domain" description="Response regulatory" evidence="3">
    <location>
        <begin position="3"/>
        <end position="119"/>
    </location>
</feature>
<keyword evidence="4" id="KW-0238">DNA-binding</keyword>
<dbReference type="Gene3D" id="3.40.50.2300">
    <property type="match status" value="1"/>
</dbReference>
<dbReference type="InterPro" id="IPR011006">
    <property type="entry name" value="CheY-like_superfamily"/>
</dbReference>
<evidence type="ECO:0000256" key="2">
    <source>
        <dbReference type="PROSITE-ProRule" id="PRU00169"/>
    </source>
</evidence>
<dbReference type="OrthoDB" id="9790669at2"/>
<dbReference type="InterPro" id="IPR050595">
    <property type="entry name" value="Bact_response_regulator"/>
</dbReference>
<dbReference type="PANTHER" id="PTHR44591">
    <property type="entry name" value="STRESS RESPONSE REGULATOR PROTEIN 1"/>
    <property type="match status" value="1"/>
</dbReference>
<evidence type="ECO:0000313" key="4">
    <source>
        <dbReference type="EMBL" id="GAP15572.1"/>
    </source>
</evidence>
<name>A0A0S7BK82_9CHLR</name>
<evidence type="ECO:0000259" key="3">
    <source>
        <dbReference type="PROSITE" id="PS50110"/>
    </source>
</evidence>
<dbReference type="PROSITE" id="PS50110">
    <property type="entry name" value="RESPONSE_REGULATORY"/>
    <property type="match status" value="1"/>
</dbReference>
<evidence type="ECO:0000256" key="1">
    <source>
        <dbReference type="ARBA" id="ARBA00022553"/>
    </source>
</evidence>
<dbReference type="InterPro" id="IPR001789">
    <property type="entry name" value="Sig_transdc_resp-reg_receiver"/>
</dbReference>
<protein>
    <submittedName>
        <fullName evidence="4">Response regulator containing CheY-like receiver, AAA-type ATPase, and DNA-binding domains</fullName>
    </submittedName>
</protein>
<keyword evidence="5" id="KW-1185">Reference proteome</keyword>
<dbReference type="GO" id="GO:0003677">
    <property type="term" value="F:DNA binding"/>
    <property type="evidence" value="ECO:0007669"/>
    <property type="project" value="UniProtKB-KW"/>
</dbReference>
<dbReference type="STRING" id="360412.LARV_03363"/>
<keyword evidence="1 2" id="KW-0597">Phosphoprotein</keyword>
<gene>
    <name evidence="4" type="ORF">LARV_03363</name>
</gene>
<dbReference type="SMART" id="SM00448">
    <property type="entry name" value="REC"/>
    <property type="match status" value="1"/>
</dbReference>
<dbReference type="GO" id="GO:0000160">
    <property type="term" value="P:phosphorelay signal transduction system"/>
    <property type="evidence" value="ECO:0007669"/>
    <property type="project" value="InterPro"/>
</dbReference>
<feature type="modified residue" description="4-aspartylphosphate" evidence="2">
    <location>
        <position position="52"/>
    </location>
</feature>
<dbReference type="EMBL" id="DF967972">
    <property type="protein sequence ID" value="GAP15572.1"/>
    <property type="molecule type" value="Genomic_DNA"/>
</dbReference>
<dbReference type="AlphaFoldDB" id="A0A0S7BK82"/>
<dbReference type="RefSeq" id="WP_075074743.1">
    <property type="nucleotide sequence ID" value="NZ_DF967972.1"/>
</dbReference>
<organism evidence="4">
    <name type="scientific">Longilinea arvoryzae</name>
    <dbReference type="NCBI Taxonomy" id="360412"/>
    <lineage>
        <taxon>Bacteria</taxon>
        <taxon>Bacillati</taxon>
        <taxon>Chloroflexota</taxon>
        <taxon>Anaerolineae</taxon>
        <taxon>Anaerolineales</taxon>
        <taxon>Anaerolineaceae</taxon>
        <taxon>Longilinea</taxon>
    </lineage>
</organism>
<dbReference type="Proteomes" id="UP000055060">
    <property type="component" value="Unassembled WGS sequence"/>
</dbReference>
<dbReference type="SUPFAM" id="SSF52172">
    <property type="entry name" value="CheY-like"/>
    <property type="match status" value="1"/>
</dbReference>